<keyword evidence="4" id="KW-0326">Glycosidase</keyword>
<evidence type="ECO:0000256" key="1">
    <source>
        <dbReference type="ARBA" id="ARBA00022763"/>
    </source>
</evidence>
<feature type="domain" description="HhH-GPD" evidence="6">
    <location>
        <begin position="143"/>
        <end position="206"/>
    </location>
</feature>
<keyword evidence="7" id="KW-0456">Lyase</keyword>
<keyword evidence="2" id="KW-0378">Hydrolase</keyword>
<dbReference type="STRING" id="1109443.G4TNZ2"/>
<feature type="compositionally biased region" description="Low complexity" evidence="5">
    <location>
        <begin position="40"/>
        <end position="60"/>
    </location>
</feature>
<evidence type="ECO:0000256" key="3">
    <source>
        <dbReference type="ARBA" id="ARBA00023204"/>
    </source>
</evidence>
<sequence>MSRRKTTTKLVVKEEDEGELTLTTKSVEEMKTKLNGFAYTSKSRAAATRARTMRTSTTESLPIKRKRSSSLEEKAATSPRKPKAFKMKLDEPHAAPKNWNITYKAIEEMRKGGTAPVDSMGCHVPMLDARIDQKTRRFITLLSLMLSSQTKDEVTFTAVQKLRVAMEPADANPHEVYLTPAAIRSAPISQIEECINKVGFWRRKAQ</sequence>
<evidence type="ECO:0000313" key="8">
    <source>
        <dbReference type="Proteomes" id="UP000007148"/>
    </source>
</evidence>
<evidence type="ECO:0000313" key="7">
    <source>
        <dbReference type="EMBL" id="CCA73035.1"/>
    </source>
</evidence>
<dbReference type="SUPFAM" id="SSF48150">
    <property type="entry name" value="DNA-glycosylase"/>
    <property type="match status" value="1"/>
</dbReference>
<dbReference type="Pfam" id="PF00730">
    <property type="entry name" value="HhH-GPD"/>
    <property type="match status" value="1"/>
</dbReference>
<organism evidence="7 8">
    <name type="scientific">Serendipita indica (strain DSM 11827)</name>
    <name type="common">Root endophyte fungus</name>
    <name type="synonym">Piriformospora indica</name>
    <dbReference type="NCBI Taxonomy" id="1109443"/>
    <lineage>
        <taxon>Eukaryota</taxon>
        <taxon>Fungi</taxon>
        <taxon>Dikarya</taxon>
        <taxon>Basidiomycota</taxon>
        <taxon>Agaricomycotina</taxon>
        <taxon>Agaricomycetes</taxon>
        <taxon>Sebacinales</taxon>
        <taxon>Serendipitaceae</taxon>
        <taxon>Serendipita</taxon>
    </lineage>
</organism>
<dbReference type="Proteomes" id="UP000007148">
    <property type="component" value="Unassembled WGS sequence"/>
</dbReference>
<dbReference type="AlphaFoldDB" id="G4TNZ2"/>
<dbReference type="HOGENOM" id="CLU_1332389_0_0_1"/>
<accession>G4TNZ2</accession>
<dbReference type="InterPro" id="IPR003265">
    <property type="entry name" value="HhH-GPD_domain"/>
</dbReference>
<dbReference type="GO" id="GO:0016829">
    <property type="term" value="F:lyase activity"/>
    <property type="evidence" value="ECO:0007669"/>
    <property type="project" value="UniProtKB-KW"/>
</dbReference>
<dbReference type="GO" id="GO:0006289">
    <property type="term" value="P:nucleotide-excision repair"/>
    <property type="evidence" value="ECO:0007669"/>
    <property type="project" value="TreeGrafter"/>
</dbReference>
<evidence type="ECO:0000256" key="2">
    <source>
        <dbReference type="ARBA" id="ARBA00022801"/>
    </source>
</evidence>
<dbReference type="PANTHER" id="PTHR43286:SF1">
    <property type="entry name" value="ENDONUCLEASE III-LIKE PROTEIN 1"/>
    <property type="match status" value="1"/>
</dbReference>
<keyword evidence="1" id="KW-0227">DNA damage</keyword>
<dbReference type="InterPro" id="IPR011257">
    <property type="entry name" value="DNA_glycosylase"/>
</dbReference>
<dbReference type="InParanoid" id="G4TNZ2"/>
<keyword evidence="8" id="KW-1185">Reference proteome</keyword>
<dbReference type="GO" id="GO:0006285">
    <property type="term" value="P:base-excision repair, AP site formation"/>
    <property type="evidence" value="ECO:0007669"/>
    <property type="project" value="TreeGrafter"/>
</dbReference>
<feature type="region of interest" description="Disordered" evidence="5">
    <location>
        <begin position="39"/>
        <end position="83"/>
    </location>
</feature>
<keyword evidence="3" id="KW-0234">DNA repair</keyword>
<gene>
    <name evidence="7" type="ORF">PIIN_06990</name>
</gene>
<dbReference type="GO" id="GO:0005634">
    <property type="term" value="C:nucleus"/>
    <property type="evidence" value="ECO:0007669"/>
    <property type="project" value="TreeGrafter"/>
</dbReference>
<dbReference type="EMBL" id="CAFZ01000198">
    <property type="protein sequence ID" value="CCA73035.1"/>
    <property type="molecule type" value="Genomic_DNA"/>
</dbReference>
<name>G4TNZ2_SERID</name>
<evidence type="ECO:0000256" key="4">
    <source>
        <dbReference type="ARBA" id="ARBA00023295"/>
    </source>
</evidence>
<dbReference type="OrthoDB" id="2099276at2759"/>
<dbReference type="GO" id="GO:0003906">
    <property type="term" value="F:DNA-(apurinic or apyrimidinic site) endonuclease activity"/>
    <property type="evidence" value="ECO:0007669"/>
    <property type="project" value="TreeGrafter"/>
</dbReference>
<evidence type="ECO:0000259" key="6">
    <source>
        <dbReference type="Pfam" id="PF00730"/>
    </source>
</evidence>
<dbReference type="PANTHER" id="PTHR43286">
    <property type="entry name" value="ENDONUCLEASE III-LIKE PROTEIN 1"/>
    <property type="match status" value="1"/>
</dbReference>
<evidence type="ECO:0000256" key="5">
    <source>
        <dbReference type="SAM" id="MobiDB-lite"/>
    </source>
</evidence>
<protein>
    <submittedName>
        <fullName evidence="7">Related to DNA-(Apurinic or apyrimidinic site) lyase, putative-Cryptococcus neoformans</fullName>
    </submittedName>
</protein>
<dbReference type="eggNOG" id="KOG1921">
    <property type="taxonomic scope" value="Eukaryota"/>
</dbReference>
<comment type="caution">
    <text evidence="7">The sequence shown here is derived from an EMBL/GenBank/DDBJ whole genome shotgun (WGS) entry which is preliminary data.</text>
</comment>
<dbReference type="GO" id="GO:0000703">
    <property type="term" value="F:oxidized pyrimidine nucleobase lesion DNA N-glycosylase activity"/>
    <property type="evidence" value="ECO:0007669"/>
    <property type="project" value="TreeGrafter"/>
</dbReference>
<reference evidence="7 8" key="1">
    <citation type="journal article" date="2011" name="PLoS Pathog.">
        <title>Endophytic Life Strategies Decoded by Genome and Transcriptome Analyses of the Mutualistic Root Symbiont Piriformospora indica.</title>
        <authorList>
            <person name="Zuccaro A."/>
            <person name="Lahrmann U."/>
            <person name="Guldener U."/>
            <person name="Langen G."/>
            <person name="Pfiffi S."/>
            <person name="Biedenkopf D."/>
            <person name="Wong P."/>
            <person name="Samans B."/>
            <person name="Grimm C."/>
            <person name="Basiewicz M."/>
            <person name="Murat C."/>
            <person name="Martin F."/>
            <person name="Kogel K.H."/>
        </authorList>
    </citation>
    <scope>NUCLEOTIDE SEQUENCE [LARGE SCALE GENOMIC DNA]</scope>
    <source>
        <strain evidence="7 8">DSM 11827</strain>
    </source>
</reference>
<proteinExistence type="predicted"/>
<dbReference type="Gene3D" id="1.10.340.30">
    <property type="entry name" value="Hypothetical protein, domain 2"/>
    <property type="match status" value="1"/>
</dbReference>